<gene>
    <name evidence="2" type="ORF">S06H3_24626</name>
</gene>
<dbReference type="GO" id="GO:0043190">
    <property type="term" value="C:ATP-binding cassette (ABC) transporter complex"/>
    <property type="evidence" value="ECO:0007669"/>
    <property type="project" value="InterPro"/>
</dbReference>
<feature type="non-terminal residue" evidence="2">
    <location>
        <position position="107"/>
    </location>
</feature>
<comment type="caution">
    <text evidence="2">The sequence shown here is derived from an EMBL/GenBank/DDBJ whole genome shotgun (WGS) entry which is preliminary data.</text>
</comment>
<evidence type="ECO:0000313" key="2">
    <source>
        <dbReference type="EMBL" id="GAI26200.1"/>
    </source>
</evidence>
<dbReference type="GO" id="GO:0022857">
    <property type="term" value="F:transmembrane transporter activity"/>
    <property type="evidence" value="ECO:0007669"/>
    <property type="project" value="InterPro"/>
</dbReference>
<protein>
    <recommendedName>
        <fullName evidence="1">ABC-type glycine betaine transport system substrate-binding domain-containing protein</fullName>
    </recommendedName>
</protein>
<name>X1NHB6_9ZZZZ</name>
<reference evidence="2" key="1">
    <citation type="journal article" date="2014" name="Front. Microbiol.">
        <title>High frequency of phylogenetically diverse reductive dehalogenase-homologous genes in deep subseafloor sedimentary metagenomes.</title>
        <authorList>
            <person name="Kawai M."/>
            <person name="Futagami T."/>
            <person name="Toyoda A."/>
            <person name="Takaki Y."/>
            <person name="Nishi S."/>
            <person name="Hori S."/>
            <person name="Arai W."/>
            <person name="Tsubouchi T."/>
            <person name="Morono Y."/>
            <person name="Uchiyama I."/>
            <person name="Ito T."/>
            <person name="Fujiyama A."/>
            <person name="Inagaki F."/>
            <person name="Takami H."/>
        </authorList>
    </citation>
    <scope>NUCLEOTIDE SEQUENCE</scope>
    <source>
        <strain evidence="2">Expedition CK06-06</strain>
    </source>
</reference>
<dbReference type="Pfam" id="PF04069">
    <property type="entry name" value="OpuAC"/>
    <property type="match status" value="1"/>
</dbReference>
<sequence length="107" mass="11559">MVKKLLVLLVVLLVVSTAAGCASQSAPVAGELKLAAAVGDWAELPKRVTRILLKDELGYVVMVREAAADTAFAALAEEELDIFTDVWYPNQKSYTDEFVPHQVKIAG</sequence>
<accession>X1NHB6</accession>
<dbReference type="PROSITE" id="PS51257">
    <property type="entry name" value="PROKAR_LIPOPROTEIN"/>
    <property type="match status" value="1"/>
</dbReference>
<feature type="domain" description="ABC-type glycine betaine transport system substrate-binding" evidence="1">
    <location>
        <begin position="40"/>
        <end position="101"/>
    </location>
</feature>
<dbReference type="AlphaFoldDB" id="X1NHB6"/>
<evidence type="ECO:0000259" key="1">
    <source>
        <dbReference type="Pfam" id="PF04069"/>
    </source>
</evidence>
<dbReference type="InterPro" id="IPR007210">
    <property type="entry name" value="ABC_Gly_betaine_transp_sub-bd"/>
</dbReference>
<dbReference type="Gene3D" id="3.10.105.10">
    <property type="entry name" value="Dipeptide-binding Protein, Domain 3"/>
    <property type="match status" value="1"/>
</dbReference>
<dbReference type="EMBL" id="BARV01013786">
    <property type="protein sequence ID" value="GAI26200.1"/>
    <property type="molecule type" value="Genomic_DNA"/>
</dbReference>
<proteinExistence type="predicted"/>
<organism evidence="2">
    <name type="scientific">marine sediment metagenome</name>
    <dbReference type="NCBI Taxonomy" id="412755"/>
    <lineage>
        <taxon>unclassified sequences</taxon>
        <taxon>metagenomes</taxon>
        <taxon>ecological metagenomes</taxon>
    </lineage>
</organism>